<dbReference type="EMBL" id="JAMDMM010000020">
    <property type="protein sequence ID" value="MCY9607403.1"/>
    <property type="molecule type" value="Genomic_DNA"/>
</dbReference>
<dbReference type="Proteomes" id="UP001209276">
    <property type="component" value="Unassembled WGS sequence"/>
</dbReference>
<reference evidence="2 5" key="2">
    <citation type="submission" date="2022-05" db="EMBL/GenBank/DDBJ databases">
        <title>Genome Sequencing of Bee-Associated Microbes.</title>
        <authorList>
            <person name="Dunlap C."/>
        </authorList>
    </citation>
    <scope>NUCLEOTIDE SEQUENCE [LARGE SCALE GENOMIC DNA]</scope>
    <source>
        <strain evidence="2 5">NRRL B-14613</strain>
    </source>
</reference>
<dbReference type="GeneID" id="76999200"/>
<keyword evidence="5" id="KW-1185">Reference proteome</keyword>
<evidence type="ECO:0000313" key="4">
    <source>
        <dbReference type="Proteomes" id="UP000315377"/>
    </source>
</evidence>
<name>A0AAP9DY25_PANTH</name>
<dbReference type="Proteomes" id="UP000315377">
    <property type="component" value="Chromosome"/>
</dbReference>
<dbReference type="RefSeq" id="WP_127510916.1">
    <property type="nucleotide sequence ID" value="NZ_CABMNB010000021.1"/>
</dbReference>
<evidence type="ECO:0000313" key="3">
    <source>
        <dbReference type="EMBL" id="QDM46334.1"/>
    </source>
</evidence>
<accession>A0AAP9DY25</accession>
<keyword evidence="1" id="KW-0812">Transmembrane</keyword>
<feature type="transmembrane region" description="Helical" evidence="1">
    <location>
        <begin position="79"/>
        <end position="101"/>
    </location>
</feature>
<gene>
    <name evidence="3" type="ORF">FLT43_24890</name>
    <name evidence="2" type="ORF">M5W83_09595</name>
</gene>
<evidence type="ECO:0000313" key="2">
    <source>
        <dbReference type="EMBL" id="MCY9607403.1"/>
    </source>
</evidence>
<keyword evidence="1" id="KW-0472">Membrane</keyword>
<sequence length="131" mass="15070">MAENNVLLQEFHQIAAKVTKIAAFTQDFASSSTIRRSPACPPPLYPLPLCLPLLCPLLLCPLHFARYHINRRHFARRHFACHHFACCRFARAVLFVLSAFSCFPPPSLAFLSFFYPPLLFFPLLFLFYLLP</sequence>
<evidence type="ECO:0000256" key="1">
    <source>
        <dbReference type="SAM" id="Phobius"/>
    </source>
</evidence>
<evidence type="ECO:0000313" key="5">
    <source>
        <dbReference type="Proteomes" id="UP001209276"/>
    </source>
</evidence>
<organism evidence="3 4">
    <name type="scientific">Paenibacillus thiaminolyticus</name>
    <name type="common">Bacillus thiaminolyticus</name>
    <dbReference type="NCBI Taxonomy" id="49283"/>
    <lineage>
        <taxon>Bacteria</taxon>
        <taxon>Bacillati</taxon>
        <taxon>Bacillota</taxon>
        <taxon>Bacilli</taxon>
        <taxon>Bacillales</taxon>
        <taxon>Paenibacillaceae</taxon>
        <taxon>Paenibacillus</taxon>
    </lineage>
</organism>
<keyword evidence="1" id="KW-1133">Transmembrane helix</keyword>
<protein>
    <submittedName>
        <fullName evidence="3">Uncharacterized protein</fullName>
    </submittedName>
</protein>
<dbReference type="EMBL" id="CP041405">
    <property type="protein sequence ID" value="QDM46334.1"/>
    <property type="molecule type" value="Genomic_DNA"/>
</dbReference>
<reference evidence="3 4" key="1">
    <citation type="submission" date="2019-07" db="EMBL/GenBank/DDBJ databases">
        <title>Paenibacillus thiaminolyticus NRRL B-4156.</title>
        <authorList>
            <person name="Hehnly C."/>
            <person name="Zhang L."/>
        </authorList>
    </citation>
    <scope>NUCLEOTIDE SEQUENCE [LARGE SCALE GENOMIC DNA]</scope>
    <source>
        <strain evidence="3 4">NRRL B-4156</strain>
    </source>
</reference>
<proteinExistence type="predicted"/>
<dbReference type="AlphaFoldDB" id="A0AAP9DY25"/>
<feature type="transmembrane region" description="Helical" evidence="1">
    <location>
        <begin position="45"/>
        <end position="67"/>
    </location>
</feature>
<feature type="transmembrane region" description="Helical" evidence="1">
    <location>
        <begin position="107"/>
        <end position="130"/>
    </location>
</feature>